<dbReference type="Proteomes" id="UP000037997">
    <property type="component" value="Unassembled WGS sequence"/>
</dbReference>
<dbReference type="EMBL" id="JNOC01000035">
    <property type="protein sequence ID" value="KPH55590.1"/>
    <property type="molecule type" value="Genomic_DNA"/>
</dbReference>
<accession>A0A0N1E8L6</accession>
<sequence>MSVSWFAFTLLSAIVITMLNYRAFEYVYNNLSSSNFLATLLLVVAYFCLVYIIFALLFVKYLTKFFYDYFWAFL</sequence>
<comment type="caution">
    <text evidence="2">The sequence shown here is derived from an EMBL/GenBank/DDBJ whole genome shotgun (WGS) entry which is preliminary data.</text>
</comment>
<keyword evidence="1" id="KW-0812">Transmembrane</keyword>
<reference evidence="2 3" key="1">
    <citation type="submission" date="2014-06" db="EMBL/GenBank/DDBJ databases">
        <title>Helicobacter pullorum isolates in fresh chicken meat - phenotypic and genotypic features.</title>
        <authorList>
            <person name="Borges V."/>
            <person name="Santos A."/>
            <person name="Correia C.B."/>
            <person name="Saraiva M."/>
            <person name="Menard A."/>
            <person name="Vieira L."/>
            <person name="Sampaio D.A."/>
            <person name="Gomes J.P."/>
            <person name="Oleastro M."/>
        </authorList>
    </citation>
    <scope>NUCLEOTIDE SEQUENCE [LARGE SCALE GENOMIC DNA]</scope>
    <source>
        <strain evidence="2 3">229334/12</strain>
    </source>
</reference>
<keyword evidence="1" id="KW-1133">Transmembrane helix</keyword>
<evidence type="ECO:0000256" key="1">
    <source>
        <dbReference type="SAM" id="Phobius"/>
    </source>
</evidence>
<evidence type="ECO:0000313" key="2">
    <source>
        <dbReference type="EMBL" id="KPH55590.1"/>
    </source>
</evidence>
<evidence type="ECO:0000313" key="3">
    <source>
        <dbReference type="Proteomes" id="UP000037997"/>
    </source>
</evidence>
<feature type="transmembrane region" description="Helical" evidence="1">
    <location>
        <begin position="6"/>
        <end position="24"/>
    </location>
</feature>
<dbReference type="PATRIC" id="fig|35818.11.peg.1403"/>
<keyword evidence="1" id="KW-0472">Membrane</keyword>
<feature type="transmembrane region" description="Helical" evidence="1">
    <location>
        <begin position="36"/>
        <end position="59"/>
    </location>
</feature>
<name>A0A0N1E8L6_9HELI</name>
<gene>
    <name evidence="2" type="ORF">HPU229334_07100</name>
</gene>
<proteinExistence type="predicted"/>
<organism evidence="2 3">
    <name type="scientific">Helicobacter pullorum</name>
    <dbReference type="NCBI Taxonomy" id="35818"/>
    <lineage>
        <taxon>Bacteria</taxon>
        <taxon>Pseudomonadati</taxon>
        <taxon>Campylobacterota</taxon>
        <taxon>Epsilonproteobacteria</taxon>
        <taxon>Campylobacterales</taxon>
        <taxon>Helicobacteraceae</taxon>
        <taxon>Helicobacter</taxon>
    </lineage>
</organism>
<dbReference type="AlphaFoldDB" id="A0A0N1E8L6"/>
<protein>
    <submittedName>
        <fullName evidence="2">Uncharacterized protein</fullName>
    </submittedName>
</protein>